<dbReference type="OrthoDB" id="674604at2759"/>
<dbReference type="EMBL" id="FJUY01000002">
    <property type="protein sequence ID" value="CZT16522.1"/>
    <property type="molecule type" value="Genomic_DNA"/>
</dbReference>
<dbReference type="PANTHER" id="PTHR10622">
    <property type="entry name" value="HET DOMAIN-CONTAINING PROTEIN"/>
    <property type="match status" value="1"/>
</dbReference>
<reference evidence="3 4" key="1">
    <citation type="submission" date="2016-03" db="EMBL/GenBank/DDBJ databases">
        <authorList>
            <person name="Ploux O."/>
        </authorList>
    </citation>
    <scope>NUCLEOTIDE SEQUENCE [LARGE SCALE GENOMIC DNA]</scope>
    <source>
        <strain evidence="3 4">URUG2</strain>
    </source>
</reference>
<evidence type="ECO:0000259" key="2">
    <source>
        <dbReference type="Pfam" id="PF26640"/>
    </source>
</evidence>
<gene>
    <name evidence="3" type="ORF">RCC_02357</name>
</gene>
<feature type="domain" description="Heterokaryon incompatibility" evidence="1">
    <location>
        <begin position="27"/>
        <end position="151"/>
    </location>
</feature>
<sequence>MWMINTTTIRLNEDWKPLEYFLNGRGYAILSHRWQGKEISFQDIKRNVPLSTPAFRKIINACNEARSLGYEWLWVDTCCINKESQTELVESINSMFQWYLKAAICLGYLVDVEVGGSPGEDRSREPGVFKKIGSERWIASEWFSRGWTLQELLAPRHMVFYDTNWNELGSKHDLSAPISAVTGIDTKYLRNNRESLSSACIATKMSWMAGRRTTREEDMAYSLVGLFNINMDVRYGQTGTSAFIRLQEELLKKGTDDSLFAWRMPKRGAGGAMPGWAADEWGLLAAEPSWFKDSGRLTISPPRMNTSSRSATNGYAMMQNGVKIPAAPIELRKRYILPAMPTIVGVWILVFYLSQVQKIVDSTSLNCWDIETGQQVALHLVNSNSRGEMKRARCMEFASPPRYRLTKIVPTRKESVYGMTSSRMVLQPEERYD</sequence>
<dbReference type="PANTHER" id="PTHR10622:SF10">
    <property type="entry name" value="HET DOMAIN-CONTAINING PROTEIN"/>
    <property type="match status" value="1"/>
</dbReference>
<protein>
    <submittedName>
        <fullName evidence="3">Related to beta transducin-like protein</fullName>
    </submittedName>
</protein>
<dbReference type="RefSeq" id="XP_023623415.1">
    <property type="nucleotide sequence ID" value="XM_023767647.1"/>
</dbReference>
<keyword evidence="4" id="KW-1185">Reference proteome</keyword>
<evidence type="ECO:0000313" key="4">
    <source>
        <dbReference type="Proteomes" id="UP000225277"/>
    </source>
</evidence>
<dbReference type="GeneID" id="35597575"/>
<evidence type="ECO:0000259" key="1">
    <source>
        <dbReference type="Pfam" id="PF06985"/>
    </source>
</evidence>
<dbReference type="InterPro" id="IPR058525">
    <property type="entry name" value="DUF8212"/>
</dbReference>
<accession>A0A2D3UMH8</accession>
<dbReference type="InterPro" id="IPR010730">
    <property type="entry name" value="HET"/>
</dbReference>
<evidence type="ECO:0000313" key="3">
    <source>
        <dbReference type="EMBL" id="CZT16522.1"/>
    </source>
</evidence>
<organism evidence="3 4">
    <name type="scientific">Ramularia collo-cygni</name>
    <dbReference type="NCBI Taxonomy" id="112498"/>
    <lineage>
        <taxon>Eukaryota</taxon>
        <taxon>Fungi</taxon>
        <taxon>Dikarya</taxon>
        <taxon>Ascomycota</taxon>
        <taxon>Pezizomycotina</taxon>
        <taxon>Dothideomycetes</taxon>
        <taxon>Dothideomycetidae</taxon>
        <taxon>Mycosphaerellales</taxon>
        <taxon>Mycosphaerellaceae</taxon>
        <taxon>Ramularia</taxon>
    </lineage>
</organism>
<dbReference type="AlphaFoldDB" id="A0A2D3UMH8"/>
<name>A0A2D3UMH8_9PEZI</name>
<feature type="domain" description="DUF8212" evidence="2">
    <location>
        <begin position="242"/>
        <end position="264"/>
    </location>
</feature>
<proteinExistence type="predicted"/>
<dbReference type="Proteomes" id="UP000225277">
    <property type="component" value="Unassembled WGS sequence"/>
</dbReference>
<dbReference type="Pfam" id="PF26640">
    <property type="entry name" value="DUF8212"/>
    <property type="match status" value="1"/>
</dbReference>
<dbReference type="STRING" id="112498.A0A2D3UMH8"/>
<dbReference type="Pfam" id="PF06985">
    <property type="entry name" value="HET"/>
    <property type="match status" value="1"/>
</dbReference>